<protein>
    <submittedName>
        <fullName evidence="1">Uncharacterized protein</fullName>
    </submittedName>
</protein>
<dbReference type="Proteomes" id="UP000009374">
    <property type="component" value="Unassembled WGS sequence"/>
</dbReference>
<gene>
    <name evidence="1" type="ORF">UBAL3_95320004</name>
</gene>
<accession>C6HZE6</accession>
<evidence type="ECO:0000313" key="1">
    <source>
        <dbReference type="EMBL" id="EES51968.1"/>
    </source>
</evidence>
<evidence type="ECO:0000313" key="2">
    <source>
        <dbReference type="Proteomes" id="UP000009374"/>
    </source>
</evidence>
<dbReference type="AlphaFoldDB" id="C6HZE6"/>
<dbReference type="Pfam" id="PF08843">
    <property type="entry name" value="AbiEii"/>
    <property type="match status" value="1"/>
</dbReference>
<organism evidence="1 2">
    <name type="scientific">Leptospirillum ferrodiazotrophum</name>
    <dbReference type="NCBI Taxonomy" id="412449"/>
    <lineage>
        <taxon>Bacteria</taxon>
        <taxon>Pseudomonadati</taxon>
        <taxon>Nitrospirota</taxon>
        <taxon>Nitrospiria</taxon>
        <taxon>Nitrospirales</taxon>
        <taxon>Nitrospiraceae</taxon>
        <taxon>Leptospirillum</taxon>
    </lineage>
</organism>
<proteinExistence type="predicted"/>
<reference evidence="1 2" key="1">
    <citation type="journal article" date="2009" name="Appl. Environ. Microbiol.">
        <title>Community genomic and proteomic analyses of chemoautotrophic iron-oxidizing "Leptospirillum rubarum" (Group II) and "Leptospirillum ferrodiazotrophum" (Group III) bacteria in acid mine drainage biofilms.</title>
        <authorList>
            <person name="Goltsman D.S."/>
            <person name="Denef V.J."/>
            <person name="Singer S.W."/>
            <person name="VerBerkmoes N.C."/>
            <person name="Lefsrud M."/>
            <person name="Mueller R.S."/>
            <person name="Dick G.J."/>
            <person name="Sun C.L."/>
            <person name="Wheeler K.E."/>
            <person name="Zemla A."/>
            <person name="Baker B.J."/>
            <person name="Hauser L."/>
            <person name="Land M."/>
            <person name="Shah M.B."/>
            <person name="Thelen M.P."/>
            <person name="Hettich R.L."/>
            <person name="Banfield J.F."/>
        </authorList>
    </citation>
    <scope>NUCLEOTIDE SEQUENCE [LARGE SCALE GENOMIC DNA]</scope>
</reference>
<dbReference type="InterPro" id="IPR014942">
    <property type="entry name" value="AbiEii"/>
</dbReference>
<sequence>MASTPAILPETTRGFLFFFPNLLQSIAVLRFWLDIDKTGESVTLGYPTVFGQSDRSRYMSSSVLVEFGGKNSIDPQTSIQVRTEIAQFLPSVELPEAQVDVLDPKRTFWEKATLIQVECNRNKLRERFDRLSRHWFDVAKLADHEIGMTAITELFLLKDVVKYKKAFFRSSNARYDDCLNGNLRLYPSNDEMRKKLKEDYGQMIKSGMFREEPPSFENIMERMRELESRINMGVGLRKNHVEISFHDSLSVEEKSPGNTVLSDFTDKPKVSELGM</sequence>
<dbReference type="EMBL" id="GG693882">
    <property type="protein sequence ID" value="EES51968.1"/>
    <property type="molecule type" value="Genomic_DNA"/>
</dbReference>
<keyword evidence="2" id="KW-1185">Reference proteome</keyword>
<name>C6HZE6_9BACT</name>